<comment type="similarity">
    <text evidence="1">Belongs to the LacAB/RpiB family.</text>
</comment>
<dbReference type="InterPro" id="IPR004785">
    <property type="entry name" value="RpiB"/>
</dbReference>
<dbReference type="EC" id="5.3.1.6" evidence="5"/>
<feature type="binding site" evidence="4">
    <location>
        <begin position="9"/>
        <end position="10"/>
    </location>
    <ligand>
        <name>D-ribulose 5-phosphate</name>
        <dbReference type="ChEBI" id="CHEBI:58121"/>
    </ligand>
</feature>
<feature type="binding site" evidence="4">
    <location>
        <position position="137"/>
    </location>
    <ligand>
        <name>D-ribulose 5-phosphate</name>
        <dbReference type="ChEBI" id="CHEBI:58121"/>
    </ligand>
</feature>
<feature type="binding site" evidence="4">
    <location>
        <position position="110"/>
    </location>
    <ligand>
        <name>D-ribulose 5-phosphate</name>
        <dbReference type="ChEBI" id="CHEBI:58121"/>
    </ligand>
</feature>
<dbReference type="Proteomes" id="UP000295706">
    <property type="component" value="Unassembled WGS sequence"/>
</dbReference>
<dbReference type="PIRSF" id="PIRSF005384">
    <property type="entry name" value="RpiB_LacA_B"/>
    <property type="match status" value="1"/>
</dbReference>
<dbReference type="EMBL" id="SMJU01000002">
    <property type="protein sequence ID" value="TDB67925.1"/>
    <property type="molecule type" value="Genomic_DNA"/>
</dbReference>
<evidence type="ECO:0000313" key="5">
    <source>
        <dbReference type="EMBL" id="TDB67925.1"/>
    </source>
</evidence>
<evidence type="ECO:0000313" key="6">
    <source>
        <dbReference type="Proteomes" id="UP000295706"/>
    </source>
</evidence>
<keyword evidence="2 5" id="KW-0413">Isomerase</keyword>
<gene>
    <name evidence="5" type="primary">rpiB</name>
    <name evidence="5" type="ORF">EZE20_03075</name>
</gene>
<dbReference type="NCBIfam" id="TIGR00689">
    <property type="entry name" value="rpiB_lacA_lacB"/>
    <property type="match status" value="1"/>
</dbReference>
<dbReference type="AlphaFoldDB" id="A0A4V2XAK4"/>
<dbReference type="NCBIfam" id="TIGR01120">
    <property type="entry name" value="rpiB"/>
    <property type="match status" value="1"/>
</dbReference>
<sequence>MRKIAIGADHAGFPYKEPIVAWLRENGYEVKDFGTHSADSADYPDFAHPVSLAVESGEFELGVLLCGSGQGVCITANKHQGIRAALVWQAVLAELSRQHNNANIICLPVRFIELATAIDCVKTFLTTDFEGGRHQTRVSKIAC</sequence>
<dbReference type="PANTHER" id="PTHR30345:SF0">
    <property type="entry name" value="DNA DAMAGE-REPAIR_TOLERATION PROTEIN DRT102"/>
    <property type="match status" value="1"/>
</dbReference>
<dbReference type="NCBIfam" id="NF004051">
    <property type="entry name" value="PRK05571.1"/>
    <property type="match status" value="1"/>
</dbReference>
<reference evidence="5 6" key="1">
    <citation type="submission" date="2019-02" db="EMBL/GenBank/DDBJ databases">
        <title>Arundinibacter roseus gen. nov., sp. nov., a new member of the family Cytophagaceae.</title>
        <authorList>
            <person name="Szuroczki S."/>
            <person name="Khayer B."/>
            <person name="Sproer C."/>
            <person name="Toumi M."/>
            <person name="Szabo A."/>
            <person name="Felfoldi T."/>
            <person name="Schumann P."/>
            <person name="Toth E."/>
        </authorList>
    </citation>
    <scope>NUCLEOTIDE SEQUENCE [LARGE SCALE GENOMIC DNA]</scope>
    <source>
        <strain evidence="5 6">DMA-k-7a</strain>
    </source>
</reference>
<keyword evidence="6" id="KW-1185">Reference proteome</keyword>
<organism evidence="5 6">
    <name type="scientific">Arundinibacter roseus</name>
    <dbReference type="NCBI Taxonomy" id="2070510"/>
    <lineage>
        <taxon>Bacteria</taxon>
        <taxon>Pseudomonadati</taxon>
        <taxon>Bacteroidota</taxon>
        <taxon>Cytophagia</taxon>
        <taxon>Cytophagales</taxon>
        <taxon>Spirosomataceae</taxon>
        <taxon>Arundinibacter</taxon>
    </lineage>
</organism>
<dbReference type="PANTHER" id="PTHR30345">
    <property type="entry name" value="RIBOSE-5-PHOSPHATE ISOMERASE B"/>
    <property type="match status" value="1"/>
</dbReference>
<protein>
    <submittedName>
        <fullName evidence="5">Ribose 5-phosphate isomerase B</fullName>
        <ecNumber evidence="5">5.3.1.6</ecNumber>
    </submittedName>
</protein>
<dbReference type="SUPFAM" id="SSF89623">
    <property type="entry name" value="Ribose/Galactose isomerase RpiB/AlsB"/>
    <property type="match status" value="1"/>
</dbReference>
<proteinExistence type="inferred from homology"/>
<dbReference type="InterPro" id="IPR003500">
    <property type="entry name" value="RpiB_LacA_LacB"/>
</dbReference>
<dbReference type="GO" id="GO:0019316">
    <property type="term" value="P:D-allose catabolic process"/>
    <property type="evidence" value="ECO:0007669"/>
    <property type="project" value="TreeGrafter"/>
</dbReference>
<dbReference type="OrthoDB" id="1778624at2"/>
<feature type="active site" description="Proton acceptor" evidence="3">
    <location>
        <position position="66"/>
    </location>
</feature>
<dbReference type="Gene3D" id="3.40.1400.10">
    <property type="entry name" value="Sugar-phosphate isomerase, RpiB/LacA/LacB"/>
    <property type="match status" value="1"/>
</dbReference>
<evidence type="ECO:0000256" key="4">
    <source>
        <dbReference type="PIRSR" id="PIRSR005384-2"/>
    </source>
</evidence>
<feature type="active site" description="Proton donor" evidence="3">
    <location>
        <position position="99"/>
    </location>
</feature>
<evidence type="ECO:0000256" key="1">
    <source>
        <dbReference type="ARBA" id="ARBA00008754"/>
    </source>
</evidence>
<name>A0A4V2XAK4_9BACT</name>
<accession>A0A4V2XAK4</accession>
<evidence type="ECO:0000256" key="3">
    <source>
        <dbReference type="PIRSR" id="PIRSR005384-1"/>
    </source>
</evidence>
<comment type="caution">
    <text evidence="5">The sequence shown here is derived from an EMBL/GenBank/DDBJ whole genome shotgun (WGS) entry which is preliminary data.</text>
</comment>
<dbReference type="RefSeq" id="WP_132114392.1">
    <property type="nucleotide sequence ID" value="NZ_SMJU01000002.1"/>
</dbReference>
<feature type="binding site" evidence="4">
    <location>
        <begin position="67"/>
        <end position="71"/>
    </location>
    <ligand>
        <name>D-ribulose 5-phosphate</name>
        <dbReference type="ChEBI" id="CHEBI:58121"/>
    </ligand>
</feature>
<feature type="binding site" evidence="4">
    <location>
        <position position="100"/>
    </location>
    <ligand>
        <name>D-ribulose 5-phosphate</name>
        <dbReference type="ChEBI" id="CHEBI:58121"/>
    </ligand>
</feature>
<dbReference type="GO" id="GO:0004751">
    <property type="term" value="F:ribose-5-phosphate isomerase activity"/>
    <property type="evidence" value="ECO:0007669"/>
    <property type="project" value="UniProtKB-EC"/>
</dbReference>
<feature type="binding site" evidence="4">
    <location>
        <position position="133"/>
    </location>
    <ligand>
        <name>D-ribulose 5-phosphate</name>
        <dbReference type="ChEBI" id="CHEBI:58121"/>
    </ligand>
</feature>
<dbReference type="InterPro" id="IPR036569">
    <property type="entry name" value="RpiB_LacA_LacB_sf"/>
</dbReference>
<evidence type="ECO:0000256" key="2">
    <source>
        <dbReference type="ARBA" id="ARBA00023235"/>
    </source>
</evidence>
<dbReference type="Pfam" id="PF02502">
    <property type="entry name" value="LacAB_rpiB"/>
    <property type="match status" value="1"/>
</dbReference>
<dbReference type="GO" id="GO:0009052">
    <property type="term" value="P:pentose-phosphate shunt, non-oxidative branch"/>
    <property type="evidence" value="ECO:0007669"/>
    <property type="project" value="TreeGrafter"/>
</dbReference>